<reference evidence="4" key="1">
    <citation type="submission" date="2020-12" db="EMBL/GenBank/DDBJ databases">
        <title>Metabolic potential, ecology and presence of endohyphal bacteria is reflected in genomic diversity of Mucoromycotina.</title>
        <authorList>
            <person name="Muszewska A."/>
            <person name="Okrasinska A."/>
            <person name="Steczkiewicz K."/>
            <person name="Drgas O."/>
            <person name="Orlowska M."/>
            <person name="Perlinska-Lenart U."/>
            <person name="Aleksandrzak-Piekarczyk T."/>
            <person name="Szatraj K."/>
            <person name="Zielenkiewicz U."/>
            <person name="Pilsyk S."/>
            <person name="Malc E."/>
            <person name="Mieczkowski P."/>
            <person name="Kruszewska J.S."/>
            <person name="Biernat P."/>
            <person name="Pawlowska J."/>
        </authorList>
    </citation>
    <scope>NUCLEOTIDE SEQUENCE</scope>
    <source>
        <strain evidence="4">WA0000051536</strain>
    </source>
</reference>
<comment type="similarity">
    <text evidence="1">Belongs to the elongation factor P family.</text>
</comment>
<dbReference type="InterPro" id="IPR020599">
    <property type="entry name" value="Transl_elong_fac_P/YeiP"/>
</dbReference>
<dbReference type="Pfam" id="PF08207">
    <property type="entry name" value="EFP_N"/>
    <property type="match status" value="1"/>
</dbReference>
<dbReference type="SUPFAM" id="SSF50104">
    <property type="entry name" value="Translation proteins SH3-like domain"/>
    <property type="match status" value="1"/>
</dbReference>
<dbReference type="OrthoDB" id="7025426at2759"/>
<dbReference type="AlphaFoldDB" id="A0A8H7UM14"/>
<dbReference type="InterPro" id="IPR015365">
    <property type="entry name" value="Elong-fact-P_C"/>
</dbReference>
<proteinExistence type="inferred from homology"/>
<dbReference type="GO" id="GO:0005829">
    <property type="term" value="C:cytosol"/>
    <property type="evidence" value="ECO:0007669"/>
    <property type="project" value="UniProtKB-ARBA"/>
</dbReference>
<dbReference type="InterPro" id="IPR013185">
    <property type="entry name" value="Transl_elong_KOW-like"/>
</dbReference>
<name>A0A8H7UM14_9FUNG</name>
<feature type="domain" description="Translation elongation factor P/YeiP central" evidence="3">
    <location>
        <begin position="96"/>
        <end position="158"/>
    </location>
</feature>
<dbReference type="InterPro" id="IPR001059">
    <property type="entry name" value="Transl_elong_P/YeiP_cen"/>
</dbReference>
<feature type="domain" description="Elongation factor P C-terminal" evidence="2">
    <location>
        <begin position="170"/>
        <end position="221"/>
    </location>
</feature>
<dbReference type="SMART" id="SM01185">
    <property type="entry name" value="EFP"/>
    <property type="match status" value="1"/>
</dbReference>
<gene>
    <name evidence="4" type="ORF">INT44_002938</name>
</gene>
<dbReference type="EMBL" id="JAEPRA010000004">
    <property type="protein sequence ID" value="KAG2186712.1"/>
    <property type="molecule type" value="Genomic_DNA"/>
</dbReference>
<dbReference type="InterPro" id="IPR008991">
    <property type="entry name" value="Translation_prot_SH3-like_sf"/>
</dbReference>
<evidence type="ECO:0000259" key="3">
    <source>
        <dbReference type="SMART" id="SM01185"/>
    </source>
</evidence>
<sequence>MLKLAVARCRSSPLAIRSCAAIYQSQRDYKLAVGSIRKGQVVQHKDKPMKVMARDHVATGRGGAVIKMDLQDILSGQKLNERFKSSDSLEVLTLADESYQYLYSDAGKIHLLHDETFEEIELDENSCEGGSKALSMLEDGMPIAVSFLTTPQTGTQPITFKLPANYEYTIESVVERAGQAAKGTVYKQAMLTNGTKVQVPEFIGEGEKIVVDIGELKYMKRA</sequence>
<comment type="caution">
    <text evidence="4">The sequence shown here is derived from an EMBL/GenBank/DDBJ whole genome shotgun (WGS) entry which is preliminary data.</text>
</comment>
<dbReference type="InterPro" id="IPR012340">
    <property type="entry name" value="NA-bd_OB-fold"/>
</dbReference>
<dbReference type="FunFam" id="2.40.50.140:FF:000004">
    <property type="entry name" value="Elongation factor P"/>
    <property type="match status" value="1"/>
</dbReference>
<protein>
    <recommendedName>
        <fullName evidence="6">Elongation factor P</fullName>
    </recommendedName>
</protein>
<dbReference type="Pfam" id="PF09285">
    <property type="entry name" value="Elong-fact-P_C"/>
    <property type="match status" value="1"/>
</dbReference>
<dbReference type="SUPFAM" id="SSF50249">
    <property type="entry name" value="Nucleic acid-binding proteins"/>
    <property type="match status" value="2"/>
</dbReference>
<dbReference type="PANTHER" id="PTHR30053:SF14">
    <property type="entry name" value="TRANSLATION ELONGATION FACTOR KOW-LIKE DOMAIN-CONTAINING PROTEIN"/>
    <property type="match status" value="1"/>
</dbReference>
<dbReference type="InterPro" id="IPR013852">
    <property type="entry name" value="Transl_elong_P/YeiP_CS"/>
</dbReference>
<evidence type="ECO:0000313" key="4">
    <source>
        <dbReference type="EMBL" id="KAG2186712.1"/>
    </source>
</evidence>
<dbReference type="SMART" id="SM00841">
    <property type="entry name" value="Elong-fact-P_C"/>
    <property type="match status" value="1"/>
</dbReference>
<dbReference type="Gene3D" id="2.30.30.30">
    <property type="match status" value="1"/>
</dbReference>
<dbReference type="GO" id="GO:0003746">
    <property type="term" value="F:translation elongation factor activity"/>
    <property type="evidence" value="ECO:0007669"/>
    <property type="project" value="InterPro"/>
</dbReference>
<dbReference type="Proteomes" id="UP000612746">
    <property type="component" value="Unassembled WGS sequence"/>
</dbReference>
<dbReference type="Gene3D" id="2.40.50.140">
    <property type="entry name" value="Nucleic acid-binding proteins"/>
    <property type="match status" value="2"/>
</dbReference>
<organism evidence="4 5">
    <name type="scientific">Umbelopsis vinacea</name>
    <dbReference type="NCBI Taxonomy" id="44442"/>
    <lineage>
        <taxon>Eukaryota</taxon>
        <taxon>Fungi</taxon>
        <taxon>Fungi incertae sedis</taxon>
        <taxon>Mucoromycota</taxon>
        <taxon>Mucoromycotina</taxon>
        <taxon>Umbelopsidomycetes</taxon>
        <taxon>Umbelopsidales</taxon>
        <taxon>Umbelopsidaceae</taxon>
        <taxon>Umbelopsis</taxon>
    </lineage>
</organism>
<accession>A0A8H7UM14</accession>
<dbReference type="InterPro" id="IPR014722">
    <property type="entry name" value="Rib_uL2_dom2"/>
</dbReference>
<evidence type="ECO:0000259" key="2">
    <source>
        <dbReference type="SMART" id="SM00841"/>
    </source>
</evidence>
<dbReference type="PANTHER" id="PTHR30053">
    <property type="entry name" value="ELONGATION FACTOR P"/>
    <property type="match status" value="1"/>
</dbReference>
<dbReference type="GO" id="GO:0043043">
    <property type="term" value="P:peptide biosynthetic process"/>
    <property type="evidence" value="ECO:0007669"/>
    <property type="project" value="InterPro"/>
</dbReference>
<keyword evidence="5" id="KW-1185">Reference proteome</keyword>
<dbReference type="PIRSF" id="PIRSF005901">
    <property type="entry name" value="EF-P"/>
    <property type="match status" value="1"/>
</dbReference>
<evidence type="ECO:0008006" key="6">
    <source>
        <dbReference type="Google" id="ProtNLM"/>
    </source>
</evidence>
<dbReference type="PROSITE" id="PS01275">
    <property type="entry name" value="EFP"/>
    <property type="match status" value="1"/>
</dbReference>
<evidence type="ECO:0000256" key="1">
    <source>
        <dbReference type="ARBA" id="ARBA00009479"/>
    </source>
</evidence>
<dbReference type="Pfam" id="PF01132">
    <property type="entry name" value="EFP"/>
    <property type="match status" value="1"/>
</dbReference>
<evidence type="ECO:0000313" key="5">
    <source>
        <dbReference type="Proteomes" id="UP000612746"/>
    </source>
</evidence>